<keyword evidence="2" id="KW-0732">Signal</keyword>
<evidence type="ECO:0000313" key="3">
    <source>
        <dbReference type="EMBL" id="SFM90672.1"/>
    </source>
</evidence>
<feature type="compositionally biased region" description="Basic and acidic residues" evidence="1">
    <location>
        <begin position="36"/>
        <end position="48"/>
    </location>
</feature>
<gene>
    <name evidence="3" type="ORF">SAMN05192568_10744</name>
</gene>
<evidence type="ECO:0000256" key="1">
    <source>
        <dbReference type="SAM" id="MobiDB-lite"/>
    </source>
</evidence>
<proteinExistence type="predicted"/>
<dbReference type="Proteomes" id="UP000199048">
    <property type="component" value="Unassembled WGS sequence"/>
</dbReference>
<feature type="signal peptide" evidence="2">
    <location>
        <begin position="1"/>
        <end position="24"/>
    </location>
</feature>
<dbReference type="RefSeq" id="WP_092046981.1">
    <property type="nucleotide sequence ID" value="NZ_FOTK01000074.1"/>
</dbReference>
<feature type="region of interest" description="Disordered" evidence="1">
    <location>
        <begin position="24"/>
        <end position="48"/>
    </location>
</feature>
<protein>
    <submittedName>
        <fullName evidence="3">Uncharacterized protein</fullName>
    </submittedName>
</protein>
<organism evidence="3 4">
    <name type="scientific">Methylobacterium pseudosasicola</name>
    <dbReference type="NCBI Taxonomy" id="582667"/>
    <lineage>
        <taxon>Bacteria</taxon>
        <taxon>Pseudomonadati</taxon>
        <taxon>Pseudomonadota</taxon>
        <taxon>Alphaproteobacteria</taxon>
        <taxon>Hyphomicrobiales</taxon>
        <taxon>Methylobacteriaceae</taxon>
        <taxon>Methylobacterium</taxon>
    </lineage>
</organism>
<feature type="chain" id="PRO_5011504747" evidence="2">
    <location>
        <begin position="25"/>
        <end position="80"/>
    </location>
</feature>
<dbReference type="AlphaFoldDB" id="A0A1I4UNX0"/>
<reference evidence="4" key="1">
    <citation type="submission" date="2016-10" db="EMBL/GenBank/DDBJ databases">
        <authorList>
            <person name="Varghese N."/>
            <person name="Submissions S."/>
        </authorList>
    </citation>
    <scope>NUCLEOTIDE SEQUENCE [LARGE SCALE GENOMIC DNA]</scope>
    <source>
        <strain evidence="4">BL36</strain>
    </source>
</reference>
<dbReference type="EMBL" id="FOTK01000074">
    <property type="protein sequence ID" value="SFM90672.1"/>
    <property type="molecule type" value="Genomic_DNA"/>
</dbReference>
<evidence type="ECO:0000313" key="4">
    <source>
        <dbReference type="Proteomes" id="UP000199048"/>
    </source>
</evidence>
<accession>A0A1I4UNX0</accession>
<evidence type="ECO:0000256" key="2">
    <source>
        <dbReference type="SAM" id="SignalP"/>
    </source>
</evidence>
<dbReference type="STRING" id="582667.SAMN05192568_10744"/>
<name>A0A1I4UNX0_9HYPH</name>
<keyword evidence="4" id="KW-1185">Reference proteome</keyword>
<sequence>MKHLFASSLIAAGLLAIPSMPATAQSIDIGPGGVRVDPRSPRERDRDDIRREDRREEFRDGRRDLLRREERLRREDDDED</sequence>